<sequence>MSAATHRLALAEHTLEYTVTRSSRRRSIGLRIDARGLVVQLPARAPLAEAERVLRLKLDWVLRHPAAQAAAPAAVALGDGAIIHWLGTPRTLRLGAARSRLADDALWLSAPDATRLPAALSQFLQRSARGYFAERVAVWSARMGLTPRRVLLTSARGRWGSCSAAGDVRLNWRLMQAPAEVIDYVVIHELAHLAELNHSPRFWARVEQVCPDWRHCRDWLKAHGAGLFHF</sequence>
<keyword evidence="3" id="KW-1185">Reference proteome</keyword>
<dbReference type="Gene3D" id="3.30.2010.10">
    <property type="entry name" value="Metalloproteases ('zincins'), catalytic domain"/>
    <property type="match status" value="1"/>
</dbReference>
<dbReference type="Pfam" id="PF01863">
    <property type="entry name" value="YgjP-like"/>
    <property type="match status" value="1"/>
</dbReference>
<dbReference type="PANTHER" id="PTHR30399">
    <property type="entry name" value="UNCHARACTERIZED PROTEIN YGJP"/>
    <property type="match status" value="1"/>
</dbReference>
<dbReference type="Proteomes" id="UP001156836">
    <property type="component" value="Unassembled WGS sequence"/>
</dbReference>
<comment type="caution">
    <text evidence="2">The sequence shown here is derived from an EMBL/GenBank/DDBJ whole genome shotgun (WGS) entry which is preliminary data.</text>
</comment>
<evidence type="ECO:0000313" key="3">
    <source>
        <dbReference type="Proteomes" id="UP001156836"/>
    </source>
</evidence>
<dbReference type="EMBL" id="BSOZ01000014">
    <property type="protein sequence ID" value="GLS04157.1"/>
    <property type="molecule type" value="Genomic_DNA"/>
</dbReference>
<evidence type="ECO:0000259" key="1">
    <source>
        <dbReference type="Pfam" id="PF01863"/>
    </source>
</evidence>
<gene>
    <name evidence="2" type="ORF">GCM10007860_13030</name>
</gene>
<dbReference type="RefSeq" id="WP_284207532.1">
    <property type="nucleotide sequence ID" value="NZ_BSOZ01000014.1"/>
</dbReference>
<dbReference type="CDD" id="cd07344">
    <property type="entry name" value="M48_yhfN_like"/>
    <property type="match status" value="1"/>
</dbReference>
<proteinExistence type="predicted"/>
<feature type="domain" description="YgjP-like metallopeptidase" evidence="1">
    <location>
        <begin position="26"/>
        <end position="223"/>
    </location>
</feature>
<dbReference type="InterPro" id="IPR053136">
    <property type="entry name" value="UTP_pyrophosphatase-like"/>
</dbReference>
<organism evidence="2 3">
    <name type="scientific">Chitiniphilus shinanonensis</name>
    <dbReference type="NCBI Taxonomy" id="553088"/>
    <lineage>
        <taxon>Bacteria</taxon>
        <taxon>Pseudomonadati</taxon>
        <taxon>Pseudomonadota</taxon>
        <taxon>Betaproteobacteria</taxon>
        <taxon>Neisseriales</taxon>
        <taxon>Chitinibacteraceae</taxon>
        <taxon>Chitiniphilus</taxon>
    </lineage>
</organism>
<name>A0ABQ6BS26_9NEIS</name>
<reference evidence="3" key="1">
    <citation type="journal article" date="2019" name="Int. J. Syst. Evol. Microbiol.">
        <title>The Global Catalogue of Microorganisms (GCM) 10K type strain sequencing project: providing services to taxonomists for standard genome sequencing and annotation.</title>
        <authorList>
            <consortium name="The Broad Institute Genomics Platform"/>
            <consortium name="The Broad Institute Genome Sequencing Center for Infectious Disease"/>
            <person name="Wu L."/>
            <person name="Ma J."/>
        </authorList>
    </citation>
    <scope>NUCLEOTIDE SEQUENCE [LARGE SCALE GENOMIC DNA]</scope>
    <source>
        <strain evidence="3">NBRC 104970</strain>
    </source>
</reference>
<evidence type="ECO:0000313" key="2">
    <source>
        <dbReference type="EMBL" id="GLS04157.1"/>
    </source>
</evidence>
<accession>A0ABQ6BS26</accession>
<protein>
    <recommendedName>
        <fullName evidence="1">YgjP-like metallopeptidase domain-containing protein</fullName>
    </recommendedName>
</protein>
<dbReference type="PANTHER" id="PTHR30399:SF1">
    <property type="entry name" value="UTP PYROPHOSPHATASE"/>
    <property type="match status" value="1"/>
</dbReference>
<dbReference type="InterPro" id="IPR002725">
    <property type="entry name" value="YgjP-like_metallopeptidase"/>
</dbReference>